<sequence length="328" mass="34130">MGSSLGSGDTMKVGMGSSLGSGDTMNVGPAKNDASESSSILVRGSGFFLDRSIDEARPAKGDASITVGGVTFFSNQSTDTTGPAKSVAASKSATISVEGSAFFSDRSIDGAGPANDVTTESATISVIGSAFFSDRPTDDIGPAEIDACEAATISVGGLGFLSHRSTDGARLAGLFQFSLGVSTRPRRSTPPFKLSARRSVLSVAQLELREARPGRSALSLIQLRLIEARPGCCFLLSSSTRAVYTAGGGVRRWQRAGVGSNGGRVVATWLAISAKHRTQQRTERPSDCTSETSKRNNCDAEIQMMIGEERENLPDSLLAAVERSSSGC</sequence>
<dbReference type="Gramene" id="TraesSTA6B03G03473790.1">
    <property type="protein sequence ID" value="TraesSTA6B03G03473790.1.CDS1"/>
    <property type="gene ID" value="TraesSTA6B03G03473790"/>
</dbReference>
<feature type="region of interest" description="Disordered" evidence="1">
    <location>
        <begin position="1"/>
        <end position="35"/>
    </location>
</feature>
<dbReference type="Gramene" id="TraesWEE_scaffold_006347_01G000600.1">
    <property type="protein sequence ID" value="TraesWEE_scaffold_006347_01G000600.1"/>
    <property type="gene ID" value="TraesWEE_scaffold_006347_01G000600"/>
</dbReference>
<keyword evidence="3" id="KW-1185">Reference proteome</keyword>
<evidence type="ECO:0000256" key="1">
    <source>
        <dbReference type="SAM" id="MobiDB-lite"/>
    </source>
</evidence>
<accession>A0A3B6PIV5</accession>
<name>A0A3B6PIV5_WHEAT</name>
<dbReference type="Gramene" id="TraesCS6B02G154800.1">
    <property type="protein sequence ID" value="TraesCS6B02G154800.1.cds1"/>
    <property type="gene ID" value="TraesCS6B02G154800"/>
</dbReference>
<proteinExistence type="predicted"/>
<evidence type="ECO:0000313" key="3">
    <source>
        <dbReference type="Proteomes" id="UP000019116"/>
    </source>
</evidence>
<protein>
    <submittedName>
        <fullName evidence="2">Uncharacterized protein</fullName>
    </submittedName>
</protein>
<dbReference type="AlphaFoldDB" id="A0A3B6PIV5"/>
<dbReference type="Gramene" id="TraesLAC6B03G03437060.1">
    <property type="protein sequence ID" value="TraesLAC6B03G03437060.1.CDS1"/>
    <property type="gene ID" value="TraesLAC6B03G03437060"/>
</dbReference>
<dbReference type="Gramene" id="TraesMAC6B03G03481230.1">
    <property type="protein sequence ID" value="TraesMAC6B03G03481230.1.CDS1"/>
    <property type="gene ID" value="TraesMAC6B03G03481230"/>
</dbReference>
<dbReference type="Gramene" id="TraesROB_scaffold_015474_01G000900.1">
    <property type="protein sequence ID" value="TraesROB_scaffold_015474_01G000900.1"/>
    <property type="gene ID" value="TraesROB_scaffold_015474_01G000900"/>
</dbReference>
<dbReference type="EnsemblPlants" id="TraesCS6B02G154800.1">
    <property type="protein sequence ID" value="TraesCS6B02G154800.1.cds1"/>
    <property type="gene ID" value="TraesCS6B02G154800"/>
</dbReference>
<dbReference type="Proteomes" id="UP000019116">
    <property type="component" value="Chromosome 6B"/>
</dbReference>
<dbReference type="Gramene" id="TraesNOR6B03G03516520.1">
    <property type="protein sequence ID" value="TraesNOR6B03G03516520.1.CDS1"/>
    <property type="gene ID" value="TraesNOR6B03G03516520"/>
</dbReference>
<organism evidence="2">
    <name type="scientific">Triticum aestivum</name>
    <name type="common">Wheat</name>
    <dbReference type="NCBI Taxonomy" id="4565"/>
    <lineage>
        <taxon>Eukaryota</taxon>
        <taxon>Viridiplantae</taxon>
        <taxon>Streptophyta</taxon>
        <taxon>Embryophyta</taxon>
        <taxon>Tracheophyta</taxon>
        <taxon>Spermatophyta</taxon>
        <taxon>Magnoliopsida</taxon>
        <taxon>Liliopsida</taxon>
        <taxon>Poales</taxon>
        <taxon>Poaceae</taxon>
        <taxon>BOP clade</taxon>
        <taxon>Pooideae</taxon>
        <taxon>Triticodae</taxon>
        <taxon>Triticeae</taxon>
        <taxon>Triticinae</taxon>
        <taxon>Triticum</taxon>
    </lineage>
</organism>
<reference evidence="2" key="2">
    <citation type="submission" date="2018-10" db="UniProtKB">
        <authorList>
            <consortium name="EnsemblPlants"/>
        </authorList>
    </citation>
    <scope>IDENTIFICATION</scope>
</reference>
<dbReference type="Gramene" id="TraesCS6B03G0391100.1">
    <property type="protein sequence ID" value="TraesCS6B03G0391100.1.CDS1"/>
    <property type="gene ID" value="TraesCS6B03G0391100"/>
</dbReference>
<evidence type="ECO:0000313" key="2">
    <source>
        <dbReference type="EnsemblPlants" id="TraesCS6B02G154800.1.cds1"/>
    </source>
</evidence>
<reference evidence="2" key="1">
    <citation type="submission" date="2018-08" db="EMBL/GenBank/DDBJ databases">
        <authorList>
            <person name="Rossello M."/>
        </authorList>
    </citation>
    <scope>NUCLEOTIDE SEQUENCE [LARGE SCALE GENOMIC DNA]</scope>
    <source>
        <strain evidence="2">cv. Chinese Spring</strain>
    </source>
</reference>